<dbReference type="Pfam" id="PF07663">
    <property type="entry name" value="EIIBC-GUT_C"/>
    <property type="match status" value="1"/>
</dbReference>
<feature type="transmembrane region" description="Helical" evidence="2">
    <location>
        <begin position="215"/>
        <end position="238"/>
    </location>
</feature>
<sequence>MEKILKVSRGSNGWGGPLYLKNEPEKKIVSMTGNFIDPVAEKIAEMLGLEVVNGFKHTPQDTEILCVIINCGGTLRCGIYPKKRVPTINVTPVGKSGPLAEFILEDIYVSDVREGNLELVSGMKENGTAEKRTKDSIEDAVVKKMESMERTEKFSFLRLIEKIGLNIGNVVTLFFQSGKEAVDIMIKTVVPFMAFISVFIAIINSTAIGTTIAKLLTPLSGSIIGLVVLALICGIPFLSPILGPGAAIAQVVGVLIGAKIGAGEISPVFALPALFAINVQVGADFLPVGMSMQEAKPETIEIGTPAVLLSRQLTGPLAVIIAYLIGLGLF</sequence>
<dbReference type="STRING" id="526218.Sterm_3331"/>
<dbReference type="PROSITE" id="PS51102">
    <property type="entry name" value="PTS_EIIB_TYPE_5"/>
    <property type="match status" value="1"/>
</dbReference>
<accession>D1AQB1</accession>
<keyword evidence="5" id="KW-1185">Reference proteome</keyword>
<evidence type="ECO:0000256" key="1">
    <source>
        <dbReference type="PROSITE-ProRule" id="PRU00425"/>
    </source>
</evidence>
<feature type="transmembrane region" description="Helical" evidence="2">
    <location>
        <begin position="184"/>
        <end position="203"/>
    </location>
</feature>
<evidence type="ECO:0000313" key="4">
    <source>
        <dbReference type="EMBL" id="ACZ10171.1"/>
    </source>
</evidence>
<dbReference type="RefSeq" id="WP_012862753.1">
    <property type="nucleotide sequence ID" value="NC_013517.1"/>
</dbReference>
<keyword evidence="2" id="KW-0472">Membrane</keyword>
<organism evidence="4 5">
    <name type="scientific">Sebaldella termitidis (strain ATCC 33386 / NCTC 11300)</name>
    <dbReference type="NCBI Taxonomy" id="526218"/>
    <lineage>
        <taxon>Bacteria</taxon>
        <taxon>Fusobacteriati</taxon>
        <taxon>Fusobacteriota</taxon>
        <taxon>Fusobacteriia</taxon>
        <taxon>Fusobacteriales</taxon>
        <taxon>Leptotrichiaceae</taxon>
        <taxon>Sebaldella</taxon>
    </lineage>
</organism>
<dbReference type="EC" id="2.7.1.69" evidence="4"/>
<reference evidence="5" key="1">
    <citation type="submission" date="2009-09" db="EMBL/GenBank/DDBJ databases">
        <title>The complete chromosome of Sebaldella termitidis ATCC 33386.</title>
        <authorList>
            <consortium name="US DOE Joint Genome Institute (JGI-PGF)"/>
            <person name="Lucas S."/>
            <person name="Copeland A."/>
            <person name="Lapidus A."/>
            <person name="Glavina del Rio T."/>
            <person name="Dalin E."/>
            <person name="Tice H."/>
            <person name="Bruce D."/>
            <person name="Goodwin L."/>
            <person name="Pitluck S."/>
            <person name="Kyrpides N."/>
            <person name="Mavromatis K."/>
            <person name="Ivanova N."/>
            <person name="Mikhailova N."/>
            <person name="Sims D."/>
            <person name="Meincke L."/>
            <person name="Brettin T."/>
            <person name="Detter J.C."/>
            <person name="Han C."/>
            <person name="Larimer F."/>
            <person name="Land M."/>
            <person name="Hauser L."/>
            <person name="Markowitz V."/>
            <person name="Cheng J.F."/>
            <person name="Hugenholtz P."/>
            <person name="Woyke T."/>
            <person name="Wu D."/>
            <person name="Eisen J.A."/>
        </authorList>
    </citation>
    <scope>NUCLEOTIDE SEQUENCE [LARGE SCALE GENOMIC DNA]</scope>
    <source>
        <strain evidence="5">ATCC 33386 / NCTC 11300</strain>
    </source>
</reference>
<proteinExistence type="predicted"/>
<evidence type="ECO:0000259" key="3">
    <source>
        <dbReference type="PROSITE" id="PS51102"/>
    </source>
</evidence>
<keyword evidence="2" id="KW-1133">Transmembrane helix</keyword>
<dbReference type="eggNOG" id="COG3732">
    <property type="taxonomic scope" value="Bacteria"/>
</dbReference>
<evidence type="ECO:0000313" key="5">
    <source>
        <dbReference type="Proteomes" id="UP000000845"/>
    </source>
</evidence>
<feature type="transmembrane region" description="Helical" evidence="2">
    <location>
        <begin position="308"/>
        <end position="329"/>
    </location>
</feature>
<evidence type="ECO:0000256" key="2">
    <source>
        <dbReference type="SAM" id="Phobius"/>
    </source>
</evidence>
<dbReference type="PANTHER" id="PTHR39427">
    <property type="match status" value="1"/>
</dbReference>
<keyword evidence="2" id="KW-0812">Transmembrane</keyword>
<dbReference type="InterPro" id="IPR004702">
    <property type="entry name" value="PTS_sorb_EIIBC"/>
</dbReference>
<dbReference type="Pfam" id="PF03612">
    <property type="entry name" value="EIIBC-GUT_N"/>
    <property type="match status" value="1"/>
</dbReference>
<dbReference type="HOGENOM" id="CLU_054195_0_0_0"/>
<dbReference type="GO" id="GO:0005886">
    <property type="term" value="C:plasma membrane"/>
    <property type="evidence" value="ECO:0007669"/>
    <property type="project" value="TreeGrafter"/>
</dbReference>
<name>D1AQB1_SEBTE</name>
<dbReference type="PANTHER" id="PTHR39427:SF1">
    <property type="entry name" value="PTS SYSTEM GLUCITOL_SORBITOL-SPECIFIC EIIB COMPONENT"/>
    <property type="match status" value="1"/>
</dbReference>
<dbReference type="InterPro" id="IPR011638">
    <property type="entry name" value="PTS_EIIBC_GUT_C"/>
</dbReference>
<protein>
    <submittedName>
        <fullName evidence="4">Protein-N(Pi)-phosphohistidine--sugar phosphotransferase</fullName>
        <ecNumber evidence="4">2.7.1.69</ecNumber>
    </submittedName>
</protein>
<keyword evidence="4" id="KW-0808">Transferase</keyword>
<dbReference type="AlphaFoldDB" id="D1AQB1"/>
<dbReference type="KEGG" id="str:Sterm_3331"/>
<dbReference type="GO" id="GO:0009401">
    <property type="term" value="P:phosphoenolpyruvate-dependent sugar phosphotransferase system"/>
    <property type="evidence" value="ECO:0007669"/>
    <property type="project" value="InterPro"/>
</dbReference>
<dbReference type="GO" id="GO:0008982">
    <property type="term" value="F:protein-N(PI)-phosphohistidine-sugar phosphotransferase activity"/>
    <property type="evidence" value="ECO:0007669"/>
    <property type="project" value="InterPro"/>
</dbReference>
<dbReference type="InterPro" id="IPR011618">
    <property type="entry name" value="PTS_EIIBC_GUT_N"/>
</dbReference>
<gene>
    <name evidence="4" type="ordered locus">Sterm_3331</name>
</gene>
<feature type="domain" description="PTS EIIB type-5" evidence="3">
    <location>
        <begin position="1"/>
        <end position="190"/>
    </location>
</feature>
<reference evidence="4 5" key="2">
    <citation type="journal article" date="2010" name="Stand. Genomic Sci.">
        <title>Complete genome sequence of Sebaldella termitidis type strain (NCTC 11300).</title>
        <authorList>
            <person name="Harmon-Smith M."/>
            <person name="Celia L."/>
            <person name="Chertkov O."/>
            <person name="Lapidus A."/>
            <person name="Copeland A."/>
            <person name="Glavina Del Rio T."/>
            <person name="Nolan M."/>
            <person name="Lucas S."/>
            <person name="Tice H."/>
            <person name="Cheng J.F."/>
            <person name="Han C."/>
            <person name="Detter J.C."/>
            <person name="Bruce D."/>
            <person name="Goodwin L."/>
            <person name="Pitluck S."/>
            <person name="Pati A."/>
            <person name="Liolios K."/>
            <person name="Ivanova N."/>
            <person name="Mavromatis K."/>
            <person name="Mikhailova N."/>
            <person name="Chen A."/>
            <person name="Palaniappan K."/>
            <person name="Land M."/>
            <person name="Hauser L."/>
            <person name="Chang Y.J."/>
            <person name="Jeffries C.D."/>
            <person name="Brettin T."/>
            <person name="Goker M."/>
            <person name="Beck B."/>
            <person name="Bristow J."/>
            <person name="Eisen J.A."/>
            <person name="Markowitz V."/>
            <person name="Hugenholtz P."/>
            <person name="Kyrpides N.C."/>
            <person name="Klenk H.P."/>
            <person name="Chen F."/>
        </authorList>
    </citation>
    <scope>NUCLEOTIDE SEQUENCE [LARGE SCALE GENOMIC DNA]</scope>
    <source>
        <strain evidence="5">ATCC 33386 / NCTC 11300</strain>
    </source>
</reference>
<dbReference type="Proteomes" id="UP000000845">
    <property type="component" value="Chromosome"/>
</dbReference>
<dbReference type="EMBL" id="CP001739">
    <property type="protein sequence ID" value="ACZ10171.1"/>
    <property type="molecule type" value="Genomic_DNA"/>
</dbReference>
<feature type="modified residue" description="Phosphocysteine; by EIIA" evidence="1">
    <location>
        <position position="71"/>
    </location>
</feature>